<feature type="domain" description="Ribosomal RNA small subunit methyltransferase E methyltransferase" evidence="11">
    <location>
        <begin position="57"/>
        <end position="201"/>
    </location>
</feature>
<keyword evidence="5 10" id="KW-0489">Methyltransferase</keyword>
<comment type="function">
    <text evidence="8 10">Specifically methylates the N3 position of the uracil ring of uridine 1498 (m3U1498) in 16S rRNA. Acts on the fully assembled 30S ribosomal subunit.</text>
</comment>
<dbReference type="Gene3D" id="3.40.1280.10">
    <property type="match status" value="1"/>
</dbReference>
<evidence type="ECO:0000256" key="8">
    <source>
        <dbReference type="ARBA" id="ARBA00025699"/>
    </source>
</evidence>
<protein>
    <recommendedName>
        <fullName evidence="10">Ribosomal RNA small subunit methyltransferase E</fullName>
        <ecNumber evidence="10">2.1.1.193</ecNumber>
    </recommendedName>
</protein>
<dbReference type="AlphaFoldDB" id="A0A222MZB5"/>
<dbReference type="KEGG" id="cavi:CAV_1545"/>
<dbReference type="InterPro" id="IPR029026">
    <property type="entry name" value="tRNA_m1G_MTases_N"/>
</dbReference>
<evidence type="ECO:0000256" key="6">
    <source>
        <dbReference type="ARBA" id="ARBA00022679"/>
    </source>
</evidence>
<reference evidence="12 13" key="1">
    <citation type="submission" date="2017-07" db="EMBL/GenBank/DDBJ databases">
        <title>Analysis of two Campylobacter avium genomes and identification of a novel hippuricase gene.</title>
        <authorList>
            <person name="Miller W.G."/>
            <person name="Chapman M.H."/>
            <person name="Yee E."/>
            <person name="Revez J."/>
            <person name="Bono J.L."/>
            <person name="Rossi M."/>
        </authorList>
    </citation>
    <scope>NUCLEOTIDE SEQUENCE [LARGE SCALE GENOMIC DNA]</scope>
    <source>
        <strain evidence="12 13">LMG 24591</strain>
    </source>
</reference>
<evidence type="ECO:0000256" key="10">
    <source>
        <dbReference type="PIRNR" id="PIRNR015601"/>
    </source>
</evidence>
<comment type="catalytic activity">
    <reaction evidence="9 10">
        <text>uridine(1498) in 16S rRNA + S-adenosyl-L-methionine = N(3)-methyluridine(1498) in 16S rRNA + S-adenosyl-L-homocysteine + H(+)</text>
        <dbReference type="Rhea" id="RHEA:42920"/>
        <dbReference type="Rhea" id="RHEA-COMP:10283"/>
        <dbReference type="Rhea" id="RHEA-COMP:10284"/>
        <dbReference type="ChEBI" id="CHEBI:15378"/>
        <dbReference type="ChEBI" id="CHEBI:57856"/>
        <dbReference type="ChEBI" id="CHEBI:59789"/>
        <dbReference type="ChEBI" id="CHEBI:65315"/>
        <dbReference type="ChEBI" id="CHEBI:74502"/>
        <dbReference type="EC" id="2.1.1.193"/>
    </reaction>
</comment>
<keyword evidence="4 10" id="KW-0698">rRNA processing</keyword>
<comment type="similarity">
    <text evidence="2 10">Belongs to the RNA methyltransferase RsmE family.</text>
</comment>
<dbReference type="PIRSF" id="PIRSF015601">
    <property type="entry name" value="MTase_slr0722"/>
    <property type="match status" value="1"/>
</dbReference>
<dbReference type="Pfam" id="PF04452">
    <property type="entry name" value="Methyltrans_RNA"/>
    <property type="match status" value="1"/>
</dbReference>
<dbReference type="PANTHER" id="PTHR30027:SF3">
    <property type="entry name" value="16S RRNA (URACIL(1498)-N(3))-METHYLTRANSFERASE"/>
    <property type="match status" value="1"/>
</dbReference>
<keyword evidence="3 10" id="KW-0963">Cytoplasm</keyword>
<sequence>MQDEALMHLKIRRIKPKESINLRNLEDEFLYEYQVDEINKKFISLNLVSKVKQKYEKSNLSLALAMIDSKILEKTLPFLNEMGLDKLILVYSDFSQKNFKLDEKRCEKILINSSQQCGRDNLMQIELFKDVESFCKKYDNVILLDFETDELLDEKNLKDEIIFVGCEGGFSKKEREFFTRKVKFKSPYTLKSQSAIIGLCAKILL</sequence>
<evidence type="ECO:0000256" key="2">
    <source>
        <dbReference type="ARBA" id="ARBA00005528"/>
    </source>
</evidence>
<evidence type="ECO:0000256" key="4">
    <source>
        <dbReference type="ARBA" id="ARBA00022552"/>
    </source>
</evidence>
<name>A0A222MZB5_9BACT</name>
<dbReference type="PANTHER" id="PTHR30027">
    <property type="entry name" value="RIBOSOMAL RNA SMALL SUBUNIT METHYLTRANSFERASE E"/>
    <property type="match status" value="1"/>
</dbReference>
<dbReference type="Proteomes" id="UP000201169">
    <property type="component" value="Chromosome"/>
</dbReference>
<dbReference type="NCBIfam" id="TIGR00046">
    <property type="entry name" value="RsmE family RNA methyltransferase"/>
    <property type="match status" value="1"/>
</dbReference>
<proteinExistence type="inferred from homology"/>
<dbReference type="SUPFAM" id="SSF75217">
    <property type="entry name" value="alpha/beta knot"/>
    <property type="match status" value="1"/>
</dbReference>
<evidence type="ECO:0000256" key="5">
    <source>
        <dbReference type="ARBA" id="ARBA00022603"/>
    </source>
</evidence>
<keyword evidence="13" id="KW-1185">Reference proteome</keyword>
<accession>A0A222MZB5</accession>
<dbReference type="EC" id="2.1.1.193" evidence="10"/>
<dbReference type="GO" id="GO:0005737">
    <property type="term" value="C:cytoplasm"/>
    <property type="evidence" value="ECO:0007669"/>
    <property type="project" value="UniProtKB-SubCell"/>
</dbReference>
<organism evidence="12 13">
    <name type="scientific">Campylobacter avium LMG 24591</name>
    <dbReference type="NCBI Taxonomy" id="522484"/>
    <lineage>
        <taxon>Bacteria</taxon>
        <taxon>Pseudomonadati</taxon>
        <taxon>Campylobacterota</taxon>
        <taxon>Epsilonproteobacteria</taxon>
        <taxon>Campylobacterales</taxon>
        <taxon>Campylobacteraceae</taxon>
        <taxon>Campylobacter</taxon>
    </lineage>
</organism>
<evidence type="ECO:0000256" key="3">
    <source>
        <dbReference type="ARBA" id="ARBA00022490"/>
    </source>
</evidence>
<keyword evidence="7 10" id="KW-0949">S-adenosyl-L-methionine</keyword>
<keyword evidence="6 10" id="KW-0808">Transferase</keyword>
<evidence type="ECO:0000313" key="12">
    <source>
        <dbReference type="EMBL" id="ASQ31151.1"/>
    </source>
</evidence>
<evidence type="ECO:0000256" key="1">
    <source>
        <dbReference type="ARBA" id="ARBA00004496"/>
    </source>
</evidence>
<gene>
    <name evidence="12" type="primary">rsmE</name>
    <name evidence="12" type="ORF">CAV_1545</name>
</gene>
<evidence type="ECO:0000256" key="9">
    <source>
        <dbReference type="ARBA" id="ARBA00047944"/>
    </source>
</evidence>
<dbReference type="EMBL" id="CP022347">
    <property type="protein sequence ID" value="ASQ31151.1"/>
    <property type="molecule type" value="Genomic_DNA"/>
</dbReference>
<evidence type="ECO:0000256" key="7">
    <source>
        <dbReference type="ARBA" id="ARBA00022691"/>
    </source>
</evidence>
<evidence type="ECO:0000313" key="13">
    <source>
        <dbReference type="Proteomes" id="UP000201169"/>
    </source>
</evidence>
<comment type="subcellular location">
    <subcellularLocation>
        <location evidence="1 10">Cytoplasm</location>
    </subcellularLocation>
</comment>
<dbReference type="InterPro" id="IPR046886">
    <property type="entry name" value="RsmE_MTase_dom"/>
</dbReference>
<dbReference type="GO" id="GO:0070042">
    <property type="term" value="F:rRNA (uridine-N3-)-methyltransferase activity"/>
    <property type="evidence" value="ECO:0007669"/>
    <property type="project" value="TreeGrafter"/>
</dbReference>
<dbReference type="InterPro" id="IPR006700">
    <property type="entry name" value="RsmE"/>
</dbReference>
<evidence type="ECO:0000259" key="11">
    <source>
        <dbReference type="Pfam" id="PF04452"/>
    </source>
</evidence>
<dbReference type="GO" id="GO:0070475">
    <property type="term" value="P:rRNA base methylation"/>
    <property type="evidence" value="ECO:0007669"/>
    <property type="project" value="TreeGrafter"/>
</dbReference>
<dbReference type="InterPro" id="IPR029028">
    <property type="entry name" value="Alpha/beta_knot_MTases"/>
</dbReference>